<evidence type="ECO:0000259" key="7">
    <source>
        <dbReference type="Pfam" id="PF00082"/>
    </source>
</evidence>
<dbReference type="InterPro" id="IPR050131">
    <property type="entry name" value="Peptidase_S8_subtilisin-like"/>
</dbReference>
<evidence type="ECO:0000313" key="9">
    <source>
        <dbReference type="Proteomes" id="UP001597502"/>
    </source>
</evidence>
<evidence type="ECO:0000256" key="3">
    <source>
        <dbReference type="ARBA" id="ARBA00022801"/>
    </source>
</evidence>
<evidence type="ECO:0000256" key="5">
    <source>
        <dbReference type="PROSITE-ProRule" id="PRU01240"/>
    </source>
</evidence>
<feature type="domain" description="Peptidase S8/S53" evidence="7">
    <location>
        <begin position="131"/>
        <end position="400"/>
    </location>
</feature>
<keyword evidence="9" id="KW-1185">Reference proteome</keyword>
<dbReference type="Proteomes" id="UP001597502">
    <property type="component" value="Unassembled WGS sequence"/>
</dbReference>
<reference evidence="9" key="1">
    <citation type="journal article" date="2019" name="Int. J. Syst. Evol. Microbiol.">
        <title>The Global Catalogue of Microorganisms (GCM) 10K type strain sequencing project: providing services to taxonomists for standard genome sequencing and annotation.</title>
        <authorList>
            <consortium name="The Broad Institute Genomics Platform"/>
            <consortium name="The Broad Institute Genome Sequencing Center for Infectious Disease"/>
            <person name="Wu L."/>
            <person name="Ma J."/>
        </authorList>
    </citation>
    <scope>NUCLEOTIDE SEQUENCE [LARGE SCALE GENOMIC DNA]</scope>
    <source>
        <strain evidence="9">TISTR 1535</strain>
    </source>
</reference>
<accession>A0ABW5V6A9</accession>
<dbReference type="RefSeq" id="WP_382391798.1">
    <property type="nucleotide sequence ID" value="NZ_JBHUNA010000009.1"/>
</dbReference>
<evidence type="ECO:0000256" key="4">
    <source>
        <dbReference type="ARBA" id="ARBA00022825"/>
    </source>
</evidence>
<dbReference type="PROSITE" id="PS51892">
    <property type="entry name" value="SUBTILASE"/>
    <property type="match status" value="1"/>
</dbReference>
<dbReference type="SUPFAM" id="SSF52743">
    <property type="entry name" value="Subtilisin-like"/>
    <property type="match status" value="1"/>
</dbReference>
<dbReference type="InterPro" id="IPR000209">
    <property type="entry name" value="Peptidase_S8/S53_dom"/>
</dbReference>
<keyword evidence="3 5" id="KW-0378">Hydrolase</keyword>
<evidence type="ECO:0000313" key="8">
    <source>
        <dbReference type="EMBL" id="MFD2760374.1"/>
    </source>
</evidence>
<dbReference type="PANTHER" id="PTHR43806">
    <property type="entry name" value="PEPTIDASE S8"/>
    <property type="match status" value="1"/>
</dbReference>
<dbReference type="EC" id="3.4.-.-" evidence="8"/>
<dbReference type="InterPro" id="IPR036852">
    <property type="entry name" value="Peptidase_S8/S53_dom_sf"/>
</dbReference>
<comment type="caution">
    <text evidence="8">The sequence shown here is derived from an EMBL/GenBank/DDBJ whole genome shotgun (WGS) entry which is preliminary data.</text>
</comment>
<gene>
    <name evidence="8" type="ORF">ACFSUO_05230</name>
</gene>
<feature type="active site" description="Charge relay system" evidence="5">
    <location>
        <position position="367"/>
    </location>
</feature>
<dbReference type="Pfam" id="PF00082">
    <property type="entry name" value="Peptidase_S8"/>
    <property type="match status" value="1"/>
</dbReference>
<comment type="similarity">
    <text evidence="1 5 6">Belongs to the peptidase S8 family.</text>
</comment>
<evidence type="ECO:0000256" key="6">
    <source>
        <dbReference type="RuleBase" id="RU003355"/>
    </source>
</evidence>
<feature type="active site" description="Charge relay system" evidence="5">
    <location>
        <position position="140"/>
    </location>
</feature>
<dbReference type="InterPro" id="IPR015500">
    <property type="entry name" value="Peptidase_S8_subtilisin-rel"/>
</dbReference>
<dbReference type="InterPro" id="IPR022398">
    <property type="entry name" value="Peptidase_S8_His-AS"/>
</dbReference>
<dbReference type="InterPro" id="IPR023827">
    <property type="entry name" value="Peptidase_S8_Asp-AS"/>
</dbReference>
<dbReference type="PROSITE" id="PS00136">
    <property type="entry name" value="SUBTILASE_ASP"/>
    <property type="match status" value="1"/>
</dbReference>
<protein>
    <submittedName>
        <fullName evidence="8">S8 family peptidase</fullName>
        <ecNumber evidence="8">3.4.-.-</ecNumber>
    </submittedName>
</protein>
<dbReference type="Gene3D" id="3.40.50.200">
    <property type="entry name" value="Peptidase S8/S53 domain"/>
    <property type="match status" value="1"/>
</dbReference>
<organism evidence="8 9">
    <name type="scientific">Lentibacillus juripiscarius</name>
    <dbReference type="NCBI Taxonomy" id="257446"/>
    <lineage>
        <taxon>Bacteria</taxon>
        <taxon>Bacillati</taxon>
        <taxon>Bacillota</taxon>
        <taxon>Bacilli</taxon>
        <taxon>Bacillales</taxon>
        <taxon>Bacillaceae</taxon>
        <taxon>Lentibacillus</taxon>
    </lineage>
</organism>
<feature type="active site" description="Charge relay system" evidence="5">
    <location>
        <position position="175"/>
    </location>
</feature>
<dbReference type="InterPro" id="IPR023828">
    <property type="entry name" value="Peptidase_S8_Ser-AS"/>
</dbReference>
<sequence length="431" mass="46965">MRNRNRVWFEECGKKLDPALVEKLQEERKKTLHTTSDTSIPVIVYFSNDVEKDQKDDVIHACQMDNNSIDSDLGFDENAVCGHLTSDMIRKIKDYKAVNRIFYDREINAFLDIATKEIGARAIQEQLGLTGKGIHIAVVDTGIYPHQDLTKDTNRIVAFKDFVNDKNEPYDDNGHGTHCAGDAAGNGLMSDGKYTGPASGASLIGVKVLDKNGGGRLSAMLKGIAWCIKHKEEYNIRIISLSLGAKAYDSYRDDPLSQAVQSAWHQGIIVCAAAGNDGPKPKTINTPAVNPFIITVGAASDQNTETRADDVIADYSSRGPTIDSLIKPDLYAPGTDIISLLAPGSTIEKQRPEQIVDENYLQLSGTSMATPICAGVIALMLEANPALSPNDVKSILNATAYPLLNDYWGFIVASDAVKMAKEYSRNKVAVK</sequence>
<dbReference type="PRINTS" id="PR00723">
    <property type="entry name" value="SUBTILISIN"/>
</dbReference>
<dbReference type="GO" id="GO:0016787">
    <property type="term" value="F:hydrolase activity"/>
    <property type="evidence" value="ECO:0007669"/>
    <property type="project" value="UniProtKB-KW"/>
</dbReference>
<dbReference type="CDD" id="cd07487">
    <property type="entry name" value="Peptidases_S8_1"/>
    <property type="match status" value="1"/>
</dbReference>
<evidence type="ECO:0000256" key="2">
    <source>
        <dbReference type="ARBA" id="ARBA00022670"/>
    </source>
</evidence>
<keyword evidence="2 5" id="KW-0645">Protease</keyword>
<keyword evidence="4 5" id="KW-0720">Serine protease</keyword>
<evidence type="ECO:0000256" key="1">
    <source>
        <dbReference type="ARBA" id="ARBA00011073"/>
    </source>
</evidence>
<proteinExistence type="inferred from homology"/>
<name>A0ABW5V6A9_9BACI</name>
<dbReference type="PROSITE" id="PS00138">
    <property type="entry name" value="SUBTILASE_SER"/>
    <property type="match status" value="1"/>
</dbReference>
<dbReference type="EMBL" id="JBHUNA010000009">
    <property type="protein sequence ID" value="MFD2760374.1"/>
    <property type="molecule type" value="Genomic_DNA"/>
</dbReference>
<dbReference type="PANTHER" id="PTHR43806:SF65">
    <property type="entry name" value="SERINE PROTEASE APRX"/>
    <property type="match status" value="1"/>
</dbReference>
<dbReference type="PROSITE" id="PS00137">
    <property type="entry name" value="SUBTILASE_HIS"/>
    <property type="match status" value="1"/>
</dbReference>